<dbReference type="PROSITE" id="PS50164">
    <property type="entry name" value="GIY_YIG"/>
    <property type="match status" value="1"/>
</dbReference>
<dbReference type="GO" id="GO:0005829">
    <property type="term" value="C:cytosol"/>
    <property type="evidence" value="ECO:0007669"/>
    <property type="project" value="TreeGrafter"/>
</dbReference>
<dbReference type="Gene3D" id="3.30.420.10">
    <property type="entry name" value="Ribonuclease H-like superfamily/Ribonuclease H"/>
    <property type="match status" value="1"/>
</dbReference>
<name>K2QMG3_9FLAO</name>
<dbReference type="GO" id="GO:0006289">
    <property type="term" value="P:nucleotide-excision repair"/>
    <property type="evidence" value="ECO:0007669"/>
    <property type="project" value="InterPro"/>
</dbReference>
<comment type="subunit">
    <text evidence="2">DNA polymerase III contains a core (composed of alpha, epsilon and theta chains) that associates with a tau subunit. This core dimerizes to form the POLIII' complex. PolIII' associates with the gamma complex (composed of gamma, delta, delta', psi and chi chains) and with the beta chain to form the complete DNA polymerase III complex.</text>
</comment>
<dbReference type="NCBIfam" id="TIGR00573">
    <property type="entry name" value="dnaq"/>
    <property type="match status" value="1"/>
</dbReference>
<comment type="caution">
    <text evidence="4">The sequence shown here is derived from an EMBL/GenBank/DDBJ whole genome shotgun (WGS) entry which is preliminary data.</text>
</comment>
<dbReference type="Pfam" id="PF00929">
    <property type="entry name" value="RNase_T"/>
    <property type="match status" value="1"/>
</dbReference>
<organism evidence="4 5">
    <name type="scientific">Galbibacter marinus</name>
    <dbReference type="NCBI Taxonomy" id="555500"/>
    <lineage>
        <taxon>Bacteria</taxon>
        <taxon>Pseudomonadati</taxon>
        <taxon>Bacteroidota</taxon>
        <taxon>Flavobacteriia</taxon>
        <taxon>Flavobacteriales</taxon>
        <taxon>Flavobacteriaceae</taxon>
        <taxon>Galbibacter</taxon>
    </lineage>
</organism>
<feature type="domain" description="GIY-YIG" evidence="3">
    <location>
        <begin position="195"/>
        <end position="271"/>
    </location>
</feature>
<dbReference type="InterPro" id="IPR012337">
    <property type="entry name" value="RNaseH-like_sf"/>
</dbReference>
<dbReference type="InterPro" id="IPR047296">
    <property type="entry name" value="GIY-YIG_UvrC_Cho"/>
</dbReference>
<dbReference type="GO" id="GO:0003677">
    <property type="term" value="F:DNA binding"/>
    <property type="evidence" value="ECO:0007669"/>
    <property type="project" value="InterPro"/>
</dbReference>
<dbReference type="eggNOG" id="COG2176">
    <property type="taxonomic scope" value="Bacteria"/>
</dbReference>
<dbReference type="CDD" id="cd10434">
    <property type="entry name" value="GIY-YIG_UvrC_Cho"/>
    <property type="match status" value="1"/>
</dbReference>
<dbReference type="GO" id="GO:0045004">
    <property type="term" value="P:DNA replication proofreading"/>
    <property type="evidence" value="ECO:0007669"/>
    <property type="project" value="TreeGrafter"/>
</dbReference>
<accession>K2QMG3</accession>
<dbReference type="InterPro" id="IPR035901">
    <property type="entry name" value="GIY-YIG_endonuc_sf"/>
</dbReference>
<dbReference type="STRING" id="555500.I215_03925"/>
<dbReference type="EMBL" id="AMSG01000003">
    <property type="protein sequence ID" value="EKF56062.1"/>
    <property type="molecule type" value="Genomic_DNA"/>
</dbReference>
<dbReference type="PATRIC" id="fig|555500.3.peg.814"/>
<dbReference type="RefSeq" id="WP_008990658.1">
    <property type="nucleotide sequence ID" value="NZ_AMSG01000003.1"/>
</dbReference>
<evidence type="ECO:0000259" key="3">
    <source>
        <dbReference type="PROSITE" id="PS50164"/>
    </source>
</evidence>
<dbReference type="OrthoDB" id="9803913at2"/>
<protein>
    <submittedName>
        <fullName evidence="4">Nuclease</fullName>
    </submittedName>
</protein>
<dbReference type="SUPFAM" id="SSF82771">
    <property type="entry name" value="GIY-YIG endonuclease"/>
    <property type="match status" value="1"/>
</dbReference>
<proteinExistence type="predicted"/>
<evidence type="ECO:0000313" key="5">
    <source>
        <dbReference type="Proteomes" id="UP000007364"/>
    </source>
</evidence>
<dbReference type="Proteomes" id="UP000007364">
    <property type="component" value="Unassembled WGS sequence"/>
</dbReference>
<evidence type="ECO:0000256" key="1">
    <source>
        <dbReference type="ARBA" id="ARBA00025483"/>
    </source>
</evidence>
<dbReference type="AlphaFoldDB" id="K2QMG3"/>
<dbReference type="FunFam" id="3.30.420.10:FF:000045">
    <property type="entry name" value="3'-5' exonuclease DinG"/>
    <property type="match status" value="1"/>
</dbReference>
<dbReference type="InterPro" id="IPR036397">
    <property type="entry name" value="RNaseH_sf"/>
</dbReference>
<dbReference type="PANTHER" id="PTHR30231">
    <property type="entry name" value="DNA POLYMERASE III SUBUNIT EPSILON"/>
    <property type="match status" value="1"/>
</dbReference>
<keyword evidence="5" id="KW-1185">Reference proteome</keyword>
<dbReference type="GO" id="GO:0008408">
    <property type="term" value="F:3'-5' exonuclease activity"/>
    <property type="evidence" value="ECO:0007669"/>
    <property type="project" value="TreeGrafter"/>
</dbReference>
<dbReference type="SMART" id="SM00479">
    <property type="entry name" value="EXOIII"/>
    <property type="match status" value="1"/>
</dbReference>
<dbReference type="PANTHER" id="PTHR30231:SF41">
    <property type="entry name" value="DNA POLYMERASE III SUBUNIT EPSILON"/>
    <property type="match status" value="1"/>
</dbReference>
<evidence type="ECO:0000256" key="2">
    <source>
        <dbReference type="ARBA" id="ARBA00026073"/>
    </source>
</evidence>
<comment type="function">
    <text evidence="1">DNA polymerase III is a complex, multichain enzyme responsible for most of the replicative synthesis in bacteria. The epsilon subunit contain the editing function and is a proofreading 3'-5' exonuclease.</text>
</comment>
<dbReference type="InterPro" id="IPR006054">
    <property type="entry name" value="DnaQ"/>
</dbReference>
<dbReference type="SUPFAM" id="SSF53098">
    <property type="entry name" value="Ribonuclease H-like"/>
    <property type="match status" value="1"/>
</dbReference>
<dbReference type="GO" id="GO:0003887">
    <property type="term" value="F:DNA-directed DNA polymerase activity"/>
    <property type="evidence" value="ECO:0007669"/>
    <property type="project" value="InterPro"/>
</dbReference>
<dbReference type="Gene3D" id="3.40.1440.10">
    <property type="entry name" value="GIY-YIG endonuclease"/>
    <property type="match status" value="1"/>
</dbReference>
<evidence type="ECO:0000313" key="4">
    <source>
        <dbReference type="EMBL" id="EKF56062.1"/>
    </source>
</evidence>
<dbReference type="InterPro" id="IPR013520">
    <property type="entry name" value="Ribonucl_H"/>
</dbReference>
<reference evidence="4 5" key="1">
    <citation type="journal article" date="2012" name="J. Bacteriol.">
        <title>Genome Sequence of Galbibacter marinum Type Strain ck-I2-15.</title>
        <authorList>
            <person name="Lai Q."/>
            <person name="Li C."/>
            <person name="Shao Z."/>
        </authorList>
    </citation>
    <scope>NUCLEOTIDE SEQUENCE [LARGE SCALE GENOMIC DNA]</scope>
    <source>
        <strain evidence="5">ck-I2-15</strain>
    </source>
</reference>
<sequence>MYAVLDIETTGGKYNEEGITEIAIYRFDGHKVEDQFISLINPEKEIQPFVVKLTGINNKMLHSAPKFYEVAKRIIEITDNCTLVAHNAQFDYRILQTEFRRLGYDYQRKSLCTVELSKELLPEQPSYSLGKLVRALGIPVSDRHRANGDAMATVKLFKLLLSKDVNKKIVQNNIRQEQVGQLNPRLIEIVGRLPSDTGVFYMYNADGELIYLSKSSNIRKKVNKIFINSAPKNRKIQKEVKTVSFDLTGNILIAELKEIQESLRNKPRYNSKRKQKFTHALYLNQQDDSLLRLVVNKFDSQRERVINFVNYNQALKVQQDILLEFELSNNDAQLREINPQAPQNKEEIKSYNKRVRSAVHKYSLSKGSFAIIDKGRTVNEQSVILFIKGKLKGYGFFELNHQLNNLEILQSIITPMEDVEAARYCIERYVRKKPKLKTLHFETQKITQ</sequence>
<dbReference type="CDD" id="cd06127">
    <property type="entry name" value="DEDDh"/>
    <property type="match status" value="1"/>
</dbReference>
<gene>
    <name evidence="4" type="ORF">I215_03925</name>
</gene>
<dbReference type="InterPro" id="IPR000305">
    <property type="entry name" value="GIY-YIG_endonuc"/>
</dbReference>